<dbReference type="EMBL" id="AONI01000008">
    <property type="protein sequence ID" value="EPX80826.1"/>
    <property type="molecule type" value="Genomic_DNA"/>
</dbReference>
<keyword evidence="1" id="KW-1133">Transmembrane helix</keyword>
<dbReference type="PIRSF" id="PIRSF038991">
    <property type="entry name" value="Protein_AbrB"/>
    <property type="match status" value="1"/>
</dbReference>
<evidence type="ECO:0000313" key="2">
    <source>
        <dbReference type="EMBL" id="EPX80826.1"/>
    </source>
</evidence>
<feature type="transmembrane region" description="Helical" evidence="1">
    <location>
        <begin position="152"/>
        <end position="170"/>
    </location>
</feature>
<evidence type="ECO:0000313" key="3">
    <source>
        <dbReference type="Proteomes" id="UP000015351"/>
    </source>
</evidence>
<comment type="caution">
    <text evidence="2">The sequence shown here is derived from an EMBL/GenBank/DDBJ whole genome shotgun (WGS) entry which is preliminary data.</text>
</comment>
<protein>
    <recommendedName>
        <fullName evidence="4">Ammonia monooxygenase</fullName>
    </recommendedName>
</protein>
<feature type="transmembrane region" description="Helical" evidence="1">
    <location>
        <begin position="63"/>
        <end position="83"/>
    </location>
</feature>
<dbReference type="HOGENOM" id="CLU_050210_2_1_5"/>
<dbReference type="RefSeq" id="WP_021099619.1">
    <property type="nucleotide sequence ID" value="NZ_KE557306.1"/>
</dbReference>
<organism evidence="2 3">
    <name type="scientific">Litoreibacter arenae DSM 19593</name>
    <dbReference type="NCBI Taxonomy" id="1123360"/>
    <lineage>
        <taxon>Bacteria</taxon>
        <taxon>Pseudomonadati</taxon>
        <taxon>Pseudomonadota</taxon>
        <taxon>Alphaproteobacteria</taxon>
        <taxon>Rhodobacterales</taxon>
        <taxon>Roseobacteraceae</taxon>
        <taxon>Litoreibacter</taxon>
    </lineage>
</organism>
<keyword evidence="1" id="KW-0472">Membrane</keyword>
<feature type="transmembrane region" description="Helical" evidence="1">
    <location>
        <begin position="89"/>
        <end position="109"/>
    </location>
</feature>
<feature type="transmembrane region" description="Helical" evidence="1">
    <location>
        <begin position="321"/>
        <end position="342"/>
    </location>
</feature>
<feature type="transmembrane region" description="Helical" evidence="1">
    <location>
        <begin position="260"/>
        <end position="283"/>
    </location>
</feature>
<dbReference type="PANTHER" id="PTHR38457">
    <property type="entry name" value="REGULATOR ABRB-RELATED"/>
    <property type="match status" value="1"/>
</dbReference>
<dbReference type="PANTHER" id="PTHR38457:SF1">
    <property type="entry name" value="REGULATOR ABRB-RELATED"/>
    <property type="match status" value="1"/>
</dbReference>
<accession>S9QH81</accession>
<feature type="transmembrane region" description="Helical" evidence="1">
    <location>
        <begin position="34"/>
        <end position="56"/>
    </location>
</feature>
<feature type="transmembrane region" description="Helical" evidence="1">
    <location>
        <begin position="182"/>
        <end position="201"/>
    </location>
</feature>
<keyword evidence="3" id="KW-1185">Reference proteome</keyword>
<gene>
    <name evidence="2" type="ORF">thalar_01048</name>
</gene>
<dbReference type="OrthoDB" id="7157734at2"/>
<dbReference type="GO" id="GO:0010468">
    <property type="term" value="P:regulation of gene expression"/>
    <property type="evidence" value="ECO:0007669"/>
    <property type="project" value="InterPro"/>
</dbReference>
<dbReference type="Pfam" id="PF05145">
    <property type="entry name" value="AbrB"/>
    <property type="match status" value="1"/>
</dbReference>
<feature type="transmembrane region" description="Helical" evidence="1">
    <location>
        <begin position="295"/>
        <end position="315"/>
    </location>
</feature>
<dbReference type="PATRIC" id="fig|1123360.3.peg.1037"/>
<evidence type="ECO:0000256" key="1">
    <source>
        <dbReference type="SAM" id="Phobius"/>
    </source>
</evidence>
<dbReference type="InterPro" id="IPR007820">
    <property type="entry name" value="AbrB_fam"/>
</dbReference>
<dbReference type="Proteomes" id="UP000015351">
    <property type="component" value="Unassembled WGS sequence"/>
</dbReference>
<name>S9QH81_9RHOB</name>
<sequence length="358" mass="36700">MFTLPTLPALWLSLLSLAVGGVGAALGYVVNLPLYMLTGPAVLVSVLSLCGLRLGIAPFLRDIAFLFIGIGIGAGVNAEAAAAMLRWPLAFVALAMMLVVAMVLCRALLIRVFGFDRRSAVLASAPGHLSFVIALGETYGVNLTRVTVAQSVRVLLLTLTVPAIAALMGLDMSQGLAPQGSVLGLGHIAVLVVLAILAGWLLEKLRVPAPLLIGAMLVSGAGHLSDLAPGVLEPKVTMACLVAMGTLIGSRFSGTSPAMMFRYAGGGVAITALTTVLAISFAVPVSMLLEMPLPHVLVAFAPGGLETMIVMGAVLGANPGFVAACHVGRLLVLSVLIPIMAARAGEPVLTASDMRDDV</sequence>
<reference evidence="3" key="1">
    <citation type="journal article" date="2013" name="Stand. Genomic Sci.">
        <title>Genome sequence of the Litoreibacter arenae type strain (DSM 19593(T)), a member of the Roseobacter clade isolated from sea sand.</title>
        <authorList>
            <person name="Riedel T."/>
            <person name="Fiebig A."/>
            <person name="Petersen J."/>
            <person name="Gronow S."/>
            <person name="Kyrpides N.C."/>
            <person name="Goker M."/>
            <person name="Klenk H.P."/>
        </authorList>
    </citation>
    <scope>NUCLEOTIDE SEQUENCE [LARGE SCALE GENOMIC DNA]</scope>
    <source>
        <strain evidence="3">DSM 19593</strain>
    </source>
</reference>
<evidence type="ECO:0008006" key="4">
    <source>
        <dbReference type="Google" id="ProtNLM"/>
    </source>
</evidence>
<dbReference type="eggNOG" id="COG3180">
    <property type="taxonomic scope" value="Bacteria"/>
</dbReference>
<dbReference type="GO" id="GO:0016020">
    <property type="term" value="C:membrane"/>
    <property type="evidence" value="ECO:0007669"/>
    <property type="project" value="InterPro"/>
</dbReference>
<keyword evidence="1" id="KW-0812">Transmembrane</keyword>
<proteinExistence type="predicted"/>
<dbReference type="STRING" id="1123360.thalar_01048"/>
<dbReference type="AlphaFoldDB" id="S9QH81"/>